<comment type="caution">
    <text evidence="1">The sequence shown here is derived from an EMBL/GenBank/DDBJ whole genome shotgun (WGS) entry which is preliminary data.</text>
</comment>
<protein>
    <submittedName>
        <fullName evidence="1">Uncharacterized protein</fullName>
    </submittedName>
</protein>
<keyword evidence="2" id="KW-1185">Reference proteome</keyword>
<name>A0ABS7EVT5_9FLAO</name>
<sequence>MITTAALTALITSLAHKGFESAFEKAGEKISEGAINWLKSLLYKDNSPKKALKELQENPEKEEKQLIVKSIIENSIEDNATNLNYLREIIEILPKNQNHITNYKNINTGQIKTRGGDVNIGDKYDK</sequence>
<proteinExistence type="predicted"/>
<dbReference type="EMBL" id="JAHZSV010000020">
    <property type="protein sequence ID" value="MBW8200887.1"/>
    <property type="molecule type" value="Genomic_DNA"/>
</dbReference>
<accession>A0ABS7EVT5</accession>
<reference evidence="1 2" key="1">
    <citation type="submission" date="2021-08" db="EMBL/GenBank/DDBJ databases">
        <title>Muricauda profundi sp. nov., a marine bacterium isolated from deep seawater of the Mariana Trench.</title>
        <authorList>
            <person name="Wei Y."/>
        </authorList>
    </citation>
    <scope>NUCLEOTIDE SEQUENCE [LARGE SCALE GENOMIC DNA]</scope>
    <source>
        <strain evidence="1 2">W52</strain>
    </source>
</reference>
<gene>
    <name evidence="1" type="ORF">K1F36_13735</name>
</gene>
<dbReference type="RefSeq" id="WP_220114334.1">
    <property type="nucleotide sequence ID" value="NZ_JAHZSV010000020.1"/>
</dbReference>
<evidence type="ECO:0000313" key="1">
    <source>
        <dbReference type="EMBL" id="MBW8200887.1"/>
    </source>
</evidence>
<evidence type="ECO:0000313" key="2">
    <source>
        <dbReference type="Proteomes" id="UP001196136"/>
    </source>
</evidence>
<dbReference type="Proteomes" id="UP001196136">
    <property type="component" value="Unassembled WGS sequence"/>
</dbReference>
<organism evidence="1 2">
    <name type="scientific">Flagellimonas abyssi</name>
    <dbReference type="NCBI Taxonomy" id="2864871"/>
    <lineage>
        <taxon>Bacteria</taxon>
        <taxon>Pseudomonadati</taxon>
        <taxon>Bacteroidota</taxon>
        <taxon>Flavobacteriia</taxon>
        <taxon>Flavobacteriales</taxon>
        <taxon>Flavobacteriaceae</taxon>
        <taxon>Flagellimonas</taxon>
    </lineage>
</organism>